<keyword evidence="1" id="KW-0812">Transmembrane</keyword>
<protein>
    <submittedName>
        <fullName evidence="2">Uncharacterized protein</fullName>
    </submittedName>
</protein>
<feature type="transmembrane region" description="Helical" evidence="1">
    <location>
        <begin position="25"/>
        <end position="46"/>
    </location>
</feature>
<evidence type="ECO:0000313" key="2">
    <source>
        <dbReference type="EMBL" id="OQR86997.1"/>
    </source>
</evidence>
<dbReference type="Proteomes" id="UP000243579">
    <property type="component" value="Unassembled WGS sequence"/>
</dbReference>
<dbReference type="OrthoDB" id="10405502at2759"/>
<feature type="transmembrane region" description="Helical" evidence="1">
    <location>
        <begin position="776"/>
        <end position="796"/>
    </location>
</feature>
<feature type="transmembrane region" description="Helical" evidence="1">
    <location>
        <begin position="727"/>
        <end position="749"/>
    </location>
</feature>
<evidence type="ECO:0000313" key="3">
    <source>
        <dbReference type="Proteomes" id="UP000243579"/>
    </source>
</evidence>
<feature type="transmembrane region" description="Helical" evidence="1">
    <location>
        <begin position="689"/>
        <end position="715"/>
    </location>
</feature>
<feature type="transmembrane region" description="Helical" evidence="1">
    <location>
        <begin position="1653"/>
        <end position="1675"/>
    </location>
</feature>
<organism evidence="2 3">
    <name type="scientific">Achlya hypogyna</name>
    <name type="common">Oomycete</name>
    <name type="synonym">Protoachlya hypogyna</name>
    <dbReference type="NCBI Taxonomy" id="1202772"/>
    <lineage>
        <taxon>Eukaryota</taxon>
        <taxon>Sar</taxon>
        <taxon>Stramenopiles</taxon>
        <taxon>Oomycota</taxon>
        <taxon>Saprolegniomycetes</taxon>
        <taxon>Saprolegniales</taxon>
        <taxon>Achlyaceae</taxon>
        <taxon>Achlya</taxon>
    </lineage>
</organism>
<sequence>MTRIAPIDGPLQFNSALLRARPSGYLSLAGGIASVVLSVASGFWYLQIIKPIFANDLWWPYYNVSSYQACLIDVTNAIVQVGVATALDVLAPDAVVDRYYDVPNAMIDVSTTYARSLVLGNLTSVEYAIESLREMDPIDSLFVSSQYCWVDFQRVFEIAHTTKRQLRCRERYRANAAVYLEAVLRNIDWTSFLSVYGGAGNFFTIGLQLGLEETAYGRQWLSTTSQALLSTTLNKEAAYWFSHGLTVFVMQWQNQNDPGIQETLAIVNAIGVTQEVVLKSVPYHSGSWTSISLFWFFYNDLYYMQLCNQSLIANTTNYFLTAPPCYLSTTGDYEGYMGLNNNGTGYINQTALVRDNIGPFLSIDAFYVNVPPALAGTYVAFTRFLFAGVQGVAHDAFLALPTLTVDPMPPSWAGSNMQYYGGNPLCLDGTPKPFAQLSFSFYDICVGQPPKQLVLAPSALLFALSAHTSTSATVDEAAICALQTLDPTCAHVLSSALSLVQQLRPPISPFGHQQARDTVLDLNLSIMQFATNDSAWLLLTERLLEPSSPHAFYGWAYLVDWIQGRREAVSFEGDTGTLVLLSAPYAAYAMSSAQSVPSSATALIWYVMTYSSCLILVVAVLCCAYGCLSWRQIDGTNLFHFHRLVGAVWVGRSVSFLRGCTALVILSSSNVALASTHGTTRLTTTARSLVELIIITSEASWIAFVFTDVVLVPLATNASDVGPSGGYLVWCLCFILEVAAPITVSGDLARRCSSTAMSNLLQCTSGTLYYGDIRRFALLSIIQATVVLLIFTAMRLRGTPTHQEPRHSSVAGVTQILVPVAHRGGTWRMDAVACVMSGLLPFSYFGVDYTFNTVLGTLDKDPAPTTPTALVPAAPKAASTLKQPWTLEAHGIPALLGSMYMLFSIGGSVSYLSVSKTFLANDMIWSDFNMTGVHAFLATFLVQATLINVSDSLPTLTFPATNLFGNYNSSTPVIASPATIGATVQRSLLQSLSVVVASLRQTDGCSAPWIATAYCYVDFERHWELASTAARQRRCAATMTSNGAVYLAAVLRNIPWASWQQCWGNAFDVAIGAELQKSNQGRAWLTTITAASLTVADEVAHWHLVASITSFETQWQNYKRVGFSQSYTVTNAYGSVYPFTVQATTGMFRFALETTFKMYWGFGNDLALVASNSSIYGGTSLVRASPTYAYQNASLEAALFANGTLISPLDEGLSVVRSTLGPFGAVDLLFVAVPILVQAAVVQVVQQTAVARARTSAAQTAYAKAVGAAHYSSAPVPPPWLDQSFNIFGGSPLCKAVVRNRGYDVALGLSQMFMFLDQCHSTSVSGLLRLSADHILFASILTPGGNASAICALDPQCVTPCFEATSAISAFQTIAAMALPSEQIEDTTVAAQSLGIHLLQYGAPDATAPVDLYLYDLFNASNPVYHFYAWLYVYDWALGNREVVRYVGDSGAFTLLSDSLVTTINTIHVNEYPTNYVTYAQAANSYVTLVGIAVASITVAYVGVCRGRIEGRNLFALNSVGSVVWIGRPLLLLRSLTAFSLLSTSSLRLTTFGSVSGFVVSTVPWYTTLLAASEVTWLSSVVVDLAMPLTREYTRYFTLANNALVWGVTAVLSFVAPVRHEWALNPINCKLTQLDWQVTCVSANVTIGHRSRLLSLVVIVVVSHCACHAVARWRLRRRKLPRVRSNFLSSGATYLFRLELWQRNGVVYLDRASAVYNGMLSLQYDGNMYVFDAKTWRAFVMKMDAADKNDFALRGAIPLRE</sequence>
<gene>
    <name evidence="2" type="ORF">ACHHYP_09654</name>
</gene>
<keyword evidence="1" id="KW-1133">Transmembrane helix</keyword>
<feature type="transmembrane region" description="Helical" evidence="1">
    <location>
        <begin position="1599"/>
        <end position="1618"/>
    </location>
</feature>
<proteinExistence type="predicted"/>
<feature type="transmembrane region" description="Helical" evidence="1">
    <location>
        <begin position="1486"/>
        <end position="1504"/>
    </location>
</feature>
<comment type="caution">
    <text evidence="2">The sequence shown here is derived from an EMBL/GenBank/DDBJ whole genome shotgun (WGS) entry which is preliminary data.</text>
</comment>
<feature type="transmembrane region" description="Helical" evidence="1">
    <location>
        <begin position="603"/>
        <end position="628"/>
    </location>
</feature>
<reference evidence="2 3" key="1">
    <citation type="journal article" date="2014" name="Genome Biol. Evol.">
        <title>The secreted proteins of Achlya hypogyna and Thraustotheca clavata identify the ancestral oomycete secretome and reveal gene acquisitions by horizontal gene transfer.</title>
        <authorList>
            <person name="Misner I."/>
            <person name="Blouin N."/>
            <person name="Leonard G."/>
            <person name="Richards T.A."/>
            <person name="Lane C.E."/>
        </authorList>
    </citation>
    <scope>NUCLEOTIDE SEQUENCE [LARGE SCALE GENOMIC DNA]</scope>
    <source>
        <strain evidence="2 3">ATCC 48635</strain>
    </source>
</reference>
<dbReference type="EMBL" id="JNBR01001471">
    <property type="protein sequence ID" value="OQR86997.1"/>
    <property type="molecule type" value="Genomic_DNA"/>
</dbReference>
<keyword evidence="1" id="KW-0472">Membrane</keyword>
<name>A0A1V9YMQ2_ACHHY</name>
<evidence type="ECO:0000256" key="1">
    <source>
        <dbReference type="SAM" id="Phobius"/>
    </source>
</evidence>
<keyword evidence="3" id="KW-1185">Reference proteome</keyword>
<accession>A0A1V9YMQ2</accession>